<dbReference type="InterPro" id="IPR035992">
    <property type="entry name" value="Ricin_B-like_lectins"/>
</dbReference>
<evidence type="ECO:0000313" key="12">
    <source>
        <dbReference type="Proteomes" id="UP001602287"/>
    </source>
</evidence>
<dbReference type="Gene3D" id="3.30.200.20">
    <property type="entry name" value="Phosphorylase Kinase, domain 1"/>
    <property type="match status" value="1"/>
</dbReference>
<proteinExistence type="predicted"/>
<keyword evidence="6 7" id="KW-0067">ATP-binding</keyword>
<dbReference type="Pfam" id="PF00069">
    <property type="entry name" value="Pkinase"/>
    <property type="match status" value="1"/>
</dbReference>
<evidence type="ECO:0000256" key="5">
    <source>
        <dbReference type="ARBA" id="ARBA00022777"/>
    </source>
</evidence>
<keyword evidence="5" id="KW-0418">Kinase</keyword>
<evidence type="ECO:0000256" key="1">
    <source>
        <dbReference type="ARBA" id="ARBA00012513"/>
    </source>
</evidence>
<dbReference type="InterPro" id="IPR008271">
    <property type="entry name" value="Ser/Thr_kinase_AS"/>
</dbReference>
<dbReference type="InterPro" id="IPR017441">
    <property type="entry name" value="Protein_kinase_ATP_BS"/>
</dbReference>
<keyword evidence="9" id="KW-1133">Transmembrane helix</keyword>
<dbReference type="Gene3D" id="1.10.510.10">
    <property type="entry name" value="Transferase(Phosphotransferase) domain 1"/>
    <property type="match status" value="1"/>
</dbReference>
<keyword evidence="12" id="KW-1185">Reference proteome</keyword>
<dbReference type="PROSITE" id="PS00107">
    <property type="entry name" value="PROTEIN_KINASE_ATP"/>
    <property type="match status" value="1"/>
</dbReference>
<evidence type="ECO:0000256" key="3">
    <source>
        <dbReference type="ARBA" id="ARBA00022679"/>
    </source>
</evidence>
<feature type="transmembrane region" description="Helical" evidence="9">
    <location>
        <begin position="388"/>
        <end position="408"/>
    </location>
</feature>
<dbReference type="EC" id="2.7.11.1" evidence="1"/>
<dbReference type="EMBL" id="JBIAZM010000014">
    <property type="protein sequence ID" value="MFF5203480.1"/>
    <property type="molecule type" value="Genomic_DNA"/>
</dbReference>
<dbReference type="Proteomes" id="UP001602287">
    <property type="component" value="Unassembled WGS sequence"/>
</dbReference>
<evidence type="ECO:0000256" key="8">
    <source>
        <dbReference type="SAM" id="MobiDB-lite"/>
    </source>
</evidence>
<dbReference type="Gene3D" id="2.80.10.50">
    <property type="match status" value="1"/>
</dbReference>
<organism evidence="11 12">
    <name type="scientific">Micromonospora parva</name>
    <dbReference type="NCBI Taxonomy" id="1464048"/>
    <lineage>
        <taxon>Bacteria</taxon>
        <taxon>Bacillati</taxon>
        <taxon>Actinomycetota</taxon>
        <taxon>Actinomycetes</taxon>
        <taxon>Micromonosporales</taxon>
        <taxon>Micromonosporaceae</taxon>
        <taxon>Micromonospora</taxon>
    </lineage>
</organism>
<dbReference type="PANTHER" id="PTHR43289">
    <property type="entry name" value="MITOGEN-ACTIVATED PROTEIN KINASE KINASE KINASE 20-RELATED"/>
    <property type="match status" value="1"/>
</dbReference>
<dbReference type="InterPro" id="IPR000772">
    <property type="entry name" value="Ricin_B_lectin"/>
</dbReference>
<evidence type="ECO:0000313" key="11">
    <source>
        <dbReference type="EMBL" id="MFF5203480.1"/>
    </source>
</evidence>
<keyword evidence="9" id="KW-0472">Membrane</keyword>
<evidence type="ECO:0000256" key="4">
    <source>
        <dbReference type="ARBA" id="ARBA00022741"/>
    </source>
</evidence>
<feature type="compositionally biased region" description="Pro residues" evidence="8">
    <location>
        <begin position="366"/>
        <end position="375"/>
    </location>
</feature>
<gene>
    <name evidence="11" type="ORF">ACFY3B_28165</name>
</gene>
<dbReference type="SMART" id="SM00458">
    <property type="entry name" value="RICIN"/>
    <property type="match status" value="1"/>
</dbReference>
<feature type="binding site" evidence="7">
    <location>
        <position position="42"/>
    </location>
    <ligand>
        <name>ATP</name>
        <dbReference type="ChEBI" id="CHEBI:30616"/>
    </ligand>
</feature>
<dbReference type="PROSITE" id="PS50231">
    <property type="entry name" value="RICIN_B_LECTIN"/>
    <property type="match status" value="1"/>
</dbReference>
<dbReference type="SUPFAM" id="SSF56112">
    <property type="entry name" value="Protein kinase-like (PK-like)"/>
    <property type="match status" value="1"/>
</dbReference>
<name>A0ABW6W1N6_9ACTN</name>
<protein>
    <recommendedName>
        <fullName evidence="1">non-specific serine/threonine protein kinase</fullName>
        <ecNumber evidence="1">2.7.11.1</ecNumber>
    </recommendedName>
</protein>
<dbReference type="SUPFAM" id="SSF50370">
    <property type="entry name" value="Ricin B-like lectins"/>
    <property type="match status" value="1"/>
</dbReference>
<keyword evidence="3" id="KW-0808">Transferase</keyword>
<sequence length="766" mass="80622">MPDASRQLIADRYRLVRPLGQGGMGRVWQARDEMLQRDVAIKELVAPPGLHDDERREMRERSMREARAVARLGHPNVVRVFDVLHSGGDPWIVMELVPSRSLQQVLEAEGPMSADRAARIGLGILGALRAAHRAGVLHRDVKPANVLLADDGTVVLTDFGLATLPGDPRMTQTGMVLGSPAFLAPERATDGDVGPAADLWSLGATLYAAVEGRTPYHRSSPIATLAALATEPPPPARRAGPLTPLLEGLLRREPGQRISAEEADRLLRQAATPDVPATEVSGAGGGPLTRITTATADLPRPTIVPEFVPAEPGPPASPAVPDAPAAPTVNAARAAPTSPAAPAAPTSPAARAAPTSPAVAAAPMSPAVPPSPAAAPVPGKGRQRRARLIGSIGAAVLLVVLLVAASVLKGGMFGDPGAGDVAAPDVHPSPVAETPVSRVLPPPPAGWRYYRDDPRFLVPVPDGWQARRDGERAVFREPDGSRVLVVDELRSVPADPLAQLRARETAQRGRYAEYRQVRLDALRYQLRAAEWAWTYTDQDGTPMHTSSRVFVGHNGHAYSIDWTTSAAEWSASEAVLALITDGFQGLPVAGAPPSRAASAPPSASAPPPSPRTGSGTTTAGGNQAPPSAPPPSPTKSSPPAGKQISSFASDRCIDIPEGNAYAGARPQIWDCRRTAKQLWTFPSDGTVRSMGMCLDVAGHSTQDGAYVILAECSGASSQRFTLNKAYDLVNTKADRCVDVVDSNPDNGARLQIWQCTGNANQKWRAS</sequence>
<dbReference type="PROSITE" id="PS00108">
    <property type="entry name" value="PROTEIN_KINASE_ST"/>
    <property type="match status" value="1"/>
</dbReference>
<keyword evidence="4 7" id="KW-0547">Nucleotide-binding</keyword>
<dbReference type="SMART" id="SM00220">
    <property type="entry name" value="S_TKc"/>
    <property type="match status" value="1"/>
</dbReference>
<dbReference type="PANTHER" id="PTHR43289:SF6">
    <property type="entry name" value="SERINE_THREONINE-PROTEIN KINASE NEKL-3"/>
    <property type="match status" value="1"/>
</dbReference>
<evidence type="ECO:0000256" key="7">
    <source>
        <dbReference type="PROSITE-ProRule" id="PRU10141"/>
    </source>
</evidence>
<dbReference type="PROSITE" id="PS50011">
    <property type="entry name" value="PROTEIN_KINASE_DOM"/>
    <property type="match status" value="1"/>
</dbReference>
<feature type="compositionally biased region" description="Low complexity" evidence="8">
    <location>
        <begin position="590"/>
        <end position="602"/>
    </location>
</feature>
<feature type="region of interest" description="Disordered" evidence="8">
    <location>
        <begin position="270"/>
        <end position="379"/>
    </location>
</feature>
<feature type="region of interest" description="Disordered" evidence="8">
    <location>
        <begin position="590"/>
        <end position="644"/>
    </location>
</feature>
<evidence type="ECO:0000256" key="2">
    <source>
        <dbReference type="ARBA" id="ARBA00022527"/>
    </source>
</evidence>
<dbReference type="Pfam" id="PF00652">
    <property type="entry name" value="Ricin_B_lectin"/>
    <property type="match status" value="1"/>
</dbReference>
<feature type="compositionally biased region" description="Low complexity" evidence="8">
    <location>
        <begin position="319"/>
        <end position="365"/>
    </location>
</feature>
<dbReference type="InterPro" id="IPR011009">
    <property type="entry name" value="Kinase-like_dom_sf"/>
</dbReference>
<keyword evidence="9" id="KW-0812">Transmembrane</keyword>
<feature type="compositionally biased region" description="Low complexity" evidence="8">
    <location>
        <begin position="611"/>
        <end position="625"/>
    </location>
</feature>
<accession>A0ABW6W1N6</accession>
<evidence type="ECO:0000259" key="10">
    <source>
        <dbReference type="PROSITE" id="PS50011"/>
    </source>
</evidence>
<feature type="domain" description="Protein kinase" evidence="10">
    <location>
        <begin position="13"/>
        <end position="267"/>
    </location>
</feature>
<evidence type="ECO:0000256" key="9">
    <source>
        <dbReference type="SAM" id="Phobius"/>
    </source>
</evidence>
<reference evidence="11 12" key="1">
    <citation type="submission" date="2024-10" db="EMBL/GenBank/DDBJ databases">
        <title>The Natural Products Discovery Center: Release of the First 8490 Sequenced Strains for Exploring Actinobacteria Biosynthetic Diversity.</title>
        <authorList>
            <person name="Kalkreuter E."/>
            <person name="Kautsar S.A."/>
            <person name="Yang D."/>
            <person name="Bader C.D."/>
            <person name="Teijaro C.N."/>
            <person name="Fluegel L."/>
            <person name="Davis C.M."/>
            <person name="Simpson J.R."/>
            <person name="Lauterbach L."/>
            <person name="Steele A.D."/>
            <person name="Gui C."/>
            <person name="Meng S."/>
            <person name="Li G."/>
            <person name="Viehrig K."/>
            <person name="Ye F."/>
            <person name="Su P."/>
            <person name="Kiefer A.F."/>
            <person name="Nichols A."/>
            <person name="Cepeda A.J."/>
            <person name="Yan W."/>
            <person name="Fan B."/>
            <person name="Jiang Y."/>
            <person name="Adhikari A."/>
            <person name="Zheng C.-J."/>
            <person name="Schuster L."/>
            <person name="Cowan T.M."/>
            <person name="Smanski M.J."/>
            <person name="Chevrette M.G."/>
            <person name="De Carvalho L.P.S."/>
            <person name="Shen B."/>
        </authorList>
    </citation>
    <scope>NUCLEOTIDE SEQUENCE [LARGE SCALE GENOMIC DNA]</scope>
    <source>
        <strain evidence="11 12">NPDC000140</strain>
    </source>
</reference>
<dbReference type="CDD" id="cd14014">
    <property type="entry name" value="STKc_PknB_like"/>
    <property type="match status" value="1"/>
</dbReference>
<dbReference type="InterPro" id="IPR000719">
    <property type="entry name" value="Prot_kinase_dom"/>
</dbReference>
<comment type="caution">
    <text evidence="11">The sequence shown here is derived from an EMBL/GenBank/DDBJ whole genome shotgun (WGS) entry which is preliminary data.</text>
</comment>
<keyword evidence="2" id="KW-0723">Serine/threonine-protein kinase</keyword>
<evidence type="ECO:0000256" key="6">
    <source>
        <dbReference type="ARBA" id="ARBA00022840"/>
    </source>
</evidence>
<dbReference type="RefSeq" id="WP_387222521.1">
    <property type="nucleotide sequence ID" value="NZ_JBIAZM010000014.1"/>
</dbReference>